<protein>
    <submittedName>
        <fullName evidence="2">Uncharacterized protein</fullName>
    </submittedName>
</protein>
<evidence type="ECO:0000256" key="1">
    <source>
        <dbReference type="SAM" id="Phobius"/>
    </source>
</evidence>
<gene>
    <name evidence="2" type="ORF">PQQ73_02225</name>
</gene>
<keyword evidence="1" id="KW-1133">Transmembrane helix</keyword>
<sequence>MHGRFFDICEMAPTSYLMAVAAGAPLTALALPMTRRFRRAGTQQLGSSTIRNPKDVERPRAGVRTYSVTAAVWTHGIFADEYGVEFDKVRWQSQEGVHVAEYTDPDFVTRIDLHGSSAYCTCTRPAIIRAAVHRTTTG</sequence>
<name>A0ABW9EAJ9_9BURK</name>
<dbReference type="EMBL" id="JAQQCL010000001">
    <property type="protein sequence ID" value="MFM0715141.1"/>
    <property type="molecule type" value="Genomic_DNA"/>
</dbReference>
<feature type="transmembrane region" description="Helical" evidence="1">
    <location>
        <begin position="12"/>
        <end position="31"/>
    </location>
</feature>
<proteinExistence type="predicted"/>
<reference evidence="2 3" key="1">
    <citation type="journal article" date="2024" name="Chem. Sci.">
        <title>Discovery of megapolipeptins by genome mining of a Burkholderiales bacteria collection.</title>
        <authorList>
            <person name="Paulo B.S."/>
            <person name="Recchia M.J.J."/>
            <person name="Lee S."/>
            <person name="Fergusson C.H."/>
            <person name="Romanowski S.B."/>
            <person name="Hernandez A."/>
            <person name="Krull N."/>
            <person name="Liu D.Y."/>
            <person name="Cavanagh H."/>
            <person name="Bos A."/>
            <person name="Gray C.A."/>
            <person name="Murphy B.T."/>
            <person name="Linington R.G."/>
            <person name="Eustaquio A.S."/>
        </authorList>
    </citation>
    <scope>NUCLEOTIDE SEQUENCE [LARGE SCALE GENOMIC DNA]</scope>
    <source>
        <strain evidence="2 3">RL17-350-BIC-E</strain>
    </source>
</reference>
<accession>A0ABW9EAJ9</accession>
<evidence type="ECO:0000313" key="2">
    <source>
        <dbReference type="EMBL" id="MFM0715141.1"/>
    </source>
</evidence>
<keyword evidence="3" id="KW-1185">Reference proteome</keyword>
<evidence type="ECO:0000313" key="3">
    <source>
        <dbReference type="Proteomes" id="UP001629392"/>
    </source>
</evidence>
<keyword evidence="1" id="KW-0472">Membrane</keyword>
<keyword evidence="1" id="KW-0812">Transmembrane</keyword>
<organism evidence="2 3">
    <name type="scientific">Paraburkholderia strydomiana</name>
    <dbReference type="NCBI Taxonomy" id="1245417"/>
    <lineage>
        <taxon>Bacteria</taxon>
        <taxon>Pseudomonadati</taxon>
        <taxon>Pseudomonadota</taxon>
        <taxon>Betaproteobacteria</taxon>
        <taxon>Burkholderiales</taxon>
        <taxon>Burkholderiaceae</taxon>
        <taxon>Paraburkholderia</taxon>
    </lineage>
</organism>
<dbReference type="RefSeq" id="WP_408151995.1">
    <property type="nucleotide sequence ID" value="NZ_JAQQCL010000001.1"/>
</dbReference>
<comment type="caution">
    <text evidence="2">The sequence shown here is derived from an EMBL/GenBank/DDBJ whole genome shotgun (WGS) entry which is preliminary data.</text>
</comment>
<dbReference type="Proteomes" id="UP001629392">
    <property type="component" value="Unassembled WGS sequence"/>
</dbReference>